<evidence type="ECO:0000256" key="3">
    <source>
        <dbReference type="ARBA" id="ARBA00022833"/>
    </source>
</evidence>
<evidence type="ECO:0000256" key="1">
    <source>
        <dbReference type="ARBA" id="ARBA00022723"/>
    </source>
</evidence>
<proteinExistence type="predicted"/>
<organism evidence="6 7">
    <name type="scientific">Candidatus Magasanikbacteria bacterium RIFCSPHIGHO2_02_FULL_45_10</name>
    <dbReference type="NCBI Taxonomy" id="1798679"/>
    <lineage>
        <taxon>Bacteria</taxon>
        <taxon>Candidatus Magasanikiibacteriota</taxon>
    </lineage>
</organism>
<feature type="zinc finger region" description="dksA C4-type" evidence="4">
    <location>
        <begin position="92"/>
        <end position="116"/>
    </location>
</feature>
<reference evidence="6 7" key="1">
    <citation type="journal article" date="2016" name="Nat. Commun.">
        <title>Thousands of microbial genomes shed light on interconnected biogeochemical processes in an aquifer system.</title>
        <authorList>
            <person name="Anantharaman K."/>
            <person name="Brown C.T."/>
            <person name="Hug L.A."/>
            <person name="Sharon I."/>
            <person name="Castelle C.J."/>
            <person name="Probst A.J."/>
            <person name="Thomas B.C."/>
            <person name="Singh A."/>
            <person name="Wilkins M.J."/>
            <person name="Karaoz U."/>
            <person name="Brodie E.L."/>
            <person name="Williams K.H."/>
            <person name="Hubbard S.S."/>
            <person name="Banfield J.F."/>
        </authorList>
    </citation>
    <scope>NUCLEOTIDE SEQUENCE [LARGE SCALE GENOMIC DNA]</scope>
</reference>
<dbReference type="Proteomes" id="UP000176413">
    <property type="component" value="Unassembled WGS sequence"/>
</dbReference>
<dbReference type="Pfam" id="PF01258">
    <property type="entry name" value="zf-dskA_traR"/>
    <property type="match status" value="1"/>
</dbReference>
<dbReference type="PANTHER" id="PTHR33823:SF4">
    <property type="entry name" value="GENERAL STRESS PROTEIN 16O"/>
    <property type="match status" value="1"/>
</dbReference>
<evidence type="ECO:0000313" key="6">
    <source>
        <dbReference type="EMBL" id="OGH69400.1"/>
    </source>
</evidence>
<gene>
    <name evidence="6" type="ORF">A3D53_00905</name>
</gene>
<dbReference type="PROSITE" id="PS51128">
    <property type="entry name" value="ZF_DKSA_2"/>
    <property type="match status" value="1"/>
</dbReference>
<keyword evidence="2" id="KW-0863">Zinc-finger</keyword>
<evidence type="ECO:0000259" key="5">
    <source>
        <dbReference type="Pfam" id="PF01258"/>
    </source>
</evidence>
<dbReference type="SUPFAM" id="SSF109635">
    <property type="entry name" value="DnaK suppressor protein DksA, alpha-hairpin domain"/>
    <property type="match status" value="1"/>
</dbReference>
<dbReference type="InterPro" id="IPR000962">
    <property type="entry name" value="Znf_DskA_TraR"/>
</dbReference>
<evidence type="ECO:0000256" key="2">
    <source>
        <dbReference type="ARBA" id="ARBA00022771"/>
    </source>
</evidence>
<dbReference type="EMBL" id="MFQA01000001">
    <property type="protein sequence ID" value="OGH69400.1"/>
    <property type="molecule type" value="Genomic_DNA"/>
</dbReference>
<accession>A0A1F6MCU8</accession>
<name>A0A1F6MCU8_9BACT</name>
<dbReference type="SUPFAM" id="SSF57716">
    <property type="entry name" value="Glucocorticoid receptor-like (DNA-binding domain)"/>
    <property type="match status" value="1"/>
</dbReference>
<dbReference type="AlphaFoldDB" id="A0A1F6MCU8"/>
<keyword evidence="3" id="KW-0862">Zinc</keyword>
<evidence type="ECO:0000313" key="7">
    <source>
        <dbReference type="Proteomes" id="UP000176413"/>
    </source>
</evidence>
<evidence type="ECO:0000256" key="4">
    <source>
        <dbReference type="PROSITE-ProRule" id="PRU00510"/>
    </source>
</evidence>
<protein>
    <recommendedName>
        <fullName evidence="5">Zinc finger DksA/TraR C4-type domain-containing protein</fullName>
    </recommendedName>
</protein>
<dbReference type="PANTHER" id="PTHR33823">
    <property type="entry name" value="RNA POLYMERASE-BINDING TRANSCRIPTION FACTOR DKSA-RELATED"/>
    <property type="match status" value="1"/>
</dbReference>
<dbReference type="GO" id="GO:0008270">
    <property type="term" value="F:zinc ion binding"/>
    <property type="evidence" value="ECO:0007669"/>
    <property type="project" value="UniProtKB-KW"/>
</dbReference>
<dbReference type="InterPro" id="IPR037187">
    <property type="entry name" value="DnaK_N"/>
</dbReference>
<sequence length="124" mass="14129">MAKSIVTKTSFTAEFFDKIKEILLKNKTKFEKELKNQEGDGPFPDYGDSEEDNAREIADYEANLSIENDLLRSLRDVNSALKRIEKGDYGICRYCKKAIEERRLLARPTSSACVACKKTIIQEA</sequence>
<dbReference type="Gene3D" id="1.20.120.910">
    <property type="entry name" value="DksA, coiled-coil domain"/>
    <property type="match status" value="1"/>
</dbReference>
<feature type="domain" description="Zinc finger DksA/TraR C4-type" evidence="5">
    <location>
        <begin position="87"/>
        <end position="117"/>
    </location>
</feature>
<comment type="caution">
    <text evidence="6">The sequence shown here is derived from an EMBL/GenBank/DDBJ whole genome shotgun (WGS) entry which is preliminary data.</text>
</comment>
<keyword evidence="1" id="KW-0479">Metal-binding</keyword>